<evidence type="ECO:0000313" key="2">
    <source>
        <dbReference type="EMBL" id="KAJ1124402.1"/>
    </source>
</evidence>
<gene>
    <name evidence="2" type="ORF">NDU88_002863</name>
</gene>
<dbReference type="Proteomes" id="UP001066276">
    <property type="component" value="Chromosome 7"/>
</dbReference>
<dbReference type="EMBL" id="JANPWB010000011">
    <property type="protein sequence ID" value="KAJ1124402.1"/>
    <property type="molecule type" value="Genomic_DNA"/>
</dbReference>
<protein>
    <submittedName>
        <fullName evidence="2">Uncharacterized protein</fullName>
    </submittedName>
</protein>
<sequence>MIEGSSVTASSWFCVAQRLGKWSRKTTGRGAAHSLDWLAVIRSTPRGLFFFGAGSHTVCVEVLGLLLMAPKTLKTPRAVRGKPNLEKKMRRRDQKHPLGPSKTRANVQRKAQQSGPLMEKLQDSVSHVPTVDTGPQIPEMFKQPLRVKHTPPPQSLVIMGRKVLGLQYITVMQMAAQGLRLGQCTARMEQV</sequence>
<keyword evidence="3" id="KW-1185">Reference proteome</keyword>
<comment type="caution">
    <text evidence="2">The sequence shown here is derived from an EMBL/GenBank/DDBJ whole genome shotgun (WGS) entry which is preliminary data.</text>
</comment>
<reference evidence="2" key="1">
    <citation type="journal article" date="2022" name="bioRxiv">
        <title>Sequencing and chromosome-scale assembly of the giantPleurodeles waltlgenome.</title>
        <authorList>
            <person name="Brown T."/>
            <person name="Elewa A."/>
            <person name="Iarovenko S."/>
            <person name="Subramanian E."/>
            <person name="Araus A.J."/>
            <person name="Petzold A."/>
            <person name="Susuki M."/>
            <person name="Suzuki K.-i.T."/>
            <person name="Hayashi T."/>
            <person name="Toyoda A."/>
            <person name="Oliveira C."/>
            <person name="Osipova E."/>
            <person name="Leigh N.D."/>
            <person name="Simon A."/>
            <person name="Yun M.H."/>
        </authorList>
    </citation>
    <scope>NUCLEOTIDE SEQUENCE</scope>
    <source>
        <strain evidence="2">20211129_DDA</strain>
        <tissue evidence="2">Liver</tissue>
    </source>
</reference>
<feature type="region of interest" description="Disordered" evidence="1">
    <location>
        <begin position="77"/>
        <end position="107"/>
    </location>
</feature>
<accession>A0AAV7PAL6</accession>
<name>A0AAV7PAL6_PLEWA</name>
<evidence type="ECO:0000256" key="1">
    <source>
        <dbReference type="SAM" id="MobiDB-lite"/>
    </source>
</evidence>
<dbReference type="AlphaFoldDB" id="A0AAV7PAL6"/>
<evidence type="ECO:0000313" key="3">
    <source>
        <dbReference type="Proteomes" id="UP001066276"/>
    </source>
</evidence>
<organism evidence="2 3">
    <name type="scientific">Pleurodeles waltl</name>
    <name type="common">Iberian ribbed newt</name>
    <dbReference type="NCBI Taxonomy" id="8319"/>
    <lineage>
        <taxon>Eukaryota</taxon>
        <taxon>Metazoa</taxon>
        <taxon>Chordata</taxon>
        <taxon>Craniata</taxon>
        <taxon>Vertebrata</taxon>
        <taxon>Euteleostomi</taxon>
        <taxon>Amphibia</taxon>
        <taxon>Batrachia</taxon>
        <taxon>Caudata</taxon>
        <taxon>Salamandroidea</taxon>
        <taxon>Salamandridae</taxon>
        <taxon>Pleurodelinae</taxon>
        <taxon>Pleurodeles</taxon>
    </lineage>
</organism>
<proteinExistence type="predicted"/>